<dbReference type="AlphaFoldDB" id="A0A0F9SYB9"/>
<accession>A0A0F9SYB9</accession>
<dbReference type="EMBL" id="LAZR01000334">
    <property type="protein sequence ID" value="KKN73950.1"/>
    <property type="molecule type" value="Genomic_DNA"/>
</dbReference>
<gene>
    <name evidence="1" type="ORF">LCGC14_0395150</name>
</gene>
<proteinExistence type="predicted"/>
<protein>
    <submittedName>
        <fullName evidence="1">Uncharacterized protein</fullName>
    </submittedName>
</protein>
<organism evidence="1">
    <name type="scientific">marine sediment metagenome</name>
    <dbReference type="NCBI Taxonomy" id="412755"/>
    <lineage>
        <taxon>unclassified sequences</taxon>
        <taxon>metagenomes</taxon>
        <taxon>ecological metagenomes</taxon>
    </lineage>
</organism>
<comment type="caution">
    <text evidence="1">The sequence shown here is derived from an EMBL/GenBank/DDBJ whole genome shotgun (WGS) entry which is preliminary data.</text>
</comment>
<reference evidence="1" key="1">
    <citation type="journal article" date="2015" name="Nature">
        <title>Complex archaea that bridge the gap between prokaryotes and eukaryotes.</title>
        <authorList>
            <person name="Spang A."/>
            <person name="Saw J.H."/>
            <person name="Jorgensen S.L."/>
            <person name="Zaremba-Niedzwiedzka K."/>
            <person name="Martijn J."/>
            <person name="Lind A.E."/>
            <person name="van Eijk R."/>
            <person name="Schleper C."/>
            <person name="Guy L."/>
            <person name="Ettema T.J."/>
        </authorList>
    </citation>
    <scope>NUCLEOTIDE SEQUENCE</scope>
</reference>
<name>A0A0F9SYB9_9ZZZZ</name>
<evidence type="ECO:0000313" key="1">
    <source>
        <dbReference type="EMBL" id="KKN73950.1"/>
    </source>
</evidence>
<sequence>MAITILNKFALGSFIYLKTDAEQLKRQVTAVKIYTDGSYQYEVISGIIYSYHFECEMSKTREIVEETIGE</sequence>